<evidence type="ECO:0000313" key="2">
    <source>
        <dbReference type="Proteomes" id="UP000823775"/>
    </source>
</evidence>
<protein>
    <submittedName>
        <fullName evidence="1">Uncharacterized protein</fullName>
    </submittedName>
</protein>
<keyword evidence="2" id="KW-1185">Reference proteome</keyword>
<feature type="non-terminal residue" evidence="1">
    <location>
        <position position="1"/>
    </location>
</feature>
<dbReference type="Proteomes" id="UP000823775">
    <property type="component" value="Unassembled WGS sequence"/>
</dbReference>
<sequence>NPEDMITPKNVAWLVRKIIDSRKVLEQVQFGQGTISQKLIHLENRGRFQINMAYAKMLPLSSLVLWKSITTSLHVHPRFKFNIWLAVQQRLATMDRLQRIGIQ</sequence>
<dbReference type="EMBL" id="JACEIK010002520">
    <property type="protein sequence ID" value="MCD9637616.1"/>
    <property type="molecule type" value="Genomic_DNA"/>
</dbReference>
<reference evidence="1 2" key="1">
    <citation type="journal article" date="2021" name="BMC Genomics">
        <title>Datura genome reveals duplications of psychoactive alkaloid biosynthetic genes and high mutation rate following tissue culture.</title>
        <authorList>
            <person name="Rajewski A."/>
            <person name="Carter-House D."/>
            <person name="Stajich J."/>
            <person name="Litt A."/>
        </authorList>
    </citation>
    <scope>NUCLEOTIDE SEQUENCE [LARGE SCALE GENOMIC DNA]</scope>
    <source>
        <strain evidence="1">AR-01</strain>
    </source>
</reference>
<gene>
    <name evidence="1" type="ORF">HAX54_021015</name>
</gene>
<organism evidence="1 2">
    <name type="scientific">Datura stramonium</name>
    <name type="common">Jimsonweed</name>
    <name type="synonym">Common thornapple</name>
    <dbReference type="NCBI Taxonomy" id="4076"/>
    <lineage>
        <taxon>Eukaryota</taxon>
        <taxon>Viridiplantae</taxon>
        <taxon>Streptophyta</taxon>
        <taxon>Embryophyta</taxon>
        <taxon>Tracheophyta</taxon>
        <taxon>Spermatophyta</taxon>
        <taxon>Magnoliopsida</taxon>
        <taxon>eudicotyledons</taxon>
        <taxon>Gunneridae</taxon>
        <taxon>Pentapetalae</taxon>
        <taxon>asterids</taxon>
        <taxon>lamiids</taxon>
        <taxon>Solanales</taxon>
        <taxon>Solanaceae</taxon>
        <taxon>Solanoideae</taxon>
        <taxon>Datureae</taxon>
        <taxon>Datura</taxon>
    </lineage>
</organism>
<feature type="non-terminal residue" evidence="1">
    <location>
        <position position="103"/>
    </location>
</feature>
<accession>A0ABS8URX6</accession>
<evidence type="ECO:0000313" key="1">
    <source>
        <dbReference type="EMBL" id="MCD9637616.1"/>
    </source>
</evidence>
<name>A0ABS8URX6_DATST</name>
<proteinExistence type="predicted"/>
<comment type="caution">
    <text evidence="1">The sequence shown here is derived from an EMBL/GenBank/DDBJ whole genome shotgun (WGS) entry which is preliminary data.</text>
</comment>